<dbReference type="AlphaFoldDB" id="A0A4R8ML67"/>
<evidence type="ECO:0000313" key="1">
    <source>
        <dbReference type="EMBL" id="TDY65975.1"/>
    </source>
</evidence>
<comment type="caution">
    <text evidence="1">The sequence shown here is derived from an EMBL/GenBank/DDBJ whole genome shotgun (WGS) entry which is preliminary data.</text>
</comment>
<dbReference type="GeneID" id="79829244"/>
<protein>
    <submittedName>
        <fullName evidence="1">Uncharacterized protein</fullName>
    </submittedName>
</protein>
<name>A0A4R8ML67_LEPME</name>
<dbReference type="EMBL" id="SORO01000011">
    <property type="protein sequence ID" value="TDY65975.1"/>
    <property type="molecule type" value="Genomic_DNA"/>
</dbReference>
<dbReference type="OrthoDB" id="329429at2"/>
<evidence type="ECO:0000313" key="2">
    <source>
        <dbReference type="Proteomes" id="UP000294684"/>
    </source>
</evidence>
<reference evidence="1 2" key="1">
    <citation type="submission" date="2019-03" db="EMBL/GenBank/DDBJ databases">
        <title>Genomic Encyclopedia of Archaeal and Bacterial Type Strains, Phase II (KMG-II): from individual species to whole genera.</title>
        <authorList>
            <person name="Goeker M."/>
        </authorList>
    </citation>
    <scope>NUCLEOTIDE SEQUENCE [LARGE SCALE GENOMIC DNA]</scope>
    <source>
        <strain evidence="1 2">DSM 21537</strain>
    </source>
</reference>
<dbReference type="RefSeq" id="WP_004787797.1">
    <property type="nucleotide sequence ID" value="NZ_SORO01000011.1"/>
</dbReference>
<keyword evidence="2" id="KW-1185">Reference proteome</keyword>
<sequence>MKKITYNLYLTFKENIATELEINFIKENNDYFANFEVNQLKSILYPYKPKLLVNRFEENLCVELIKINSNLNLSIDDRSPTILENPIIKDDSDAQLAFKIYLAEISMHLEDDQYLIVSITNIKHFYICNYSNEKFLKSEKLDDLLFGGGPLILNKFTGKIYETSSAQPEEDIEEFRILYFPNN</sequence>
<dbReference type="Proteomes" id="UP000294684">
    <property type="component" value="Unassembled WGS sequence"/>
</dbReference>
<gene>
    <name evidence="1" type="ORF">CLV96_4012</name>
</gene>
<organism evidence="1 2">
    <name type="scientific">Leptospira meyeri</name>
    <dbReference type="NCBI Taxonomy" id="29508"/>
    <lineage>
        <taxon>Bacteria</taxon>
        <taxon>Pseudomonadati</taxon>
        <taxon>Spirochaetota</taxon>
        <taxon>Spirochaetia</taxon>
        <taxon>Leptospirales</taxon>
        <taxon>Leptospiraceae</taxon>
        <taxon>Leptospira</taxon>
    </lineage>
</organism>
<proteinExistence type="predicted"/>
<accession>A0A4R8ML67</accession>